<name>A0A0S4XQJ7_9BACT</name>
<dbReference type="PROSITE" id="PS00409">
    <property type="entry name" value="PROKAR_NTER_METHYL"/>
    <property type="match status" value="1"/>
</dbReference>
<keyword evidence="1" id="KW-0812">Transmembrane</keyword>
<proteinExistence type="predicted"/>
<evidence type="ECO:0000313" key="2">
    <source>
        <dbReference type="EMBL" id="CUV66599.1"/>
    </source>
</evidence>
<protein>
    <recommendedName>
        <fullName evidence="3">Prepilin-type N-terminal cleavage/methylation domain-containing protein</fullName>
    </recommendedName>
</protein>
<dbReference type="EMBL" id="FAXN01000100">
    <property type="protein sequence ID" value="CUV66599.1"/>
    <property type="molecule type" value="Genomic_DNA"/>
</dbReference>
<gene>
    <name evidence="2" type="ORF">BN3087_940004</name>
</gene>
<evidence type="ECO:0000256" key="1">
    <source>
        <dbReference type="SAM" id="Phobius"/>
    </source>
</evidence>
<accession>A0A0S4XQJ7</accession>
<evidence type="ECO:0008006" key="3">
    <source>
        <dbReference type="Google" id="ProtNLM"/>
    </source>
</evidence>
<reference evidence="2" key="1">
    <citation type="submission" date="2015-11" db="EMBL/GenBank/DDBJ databases">
        <authorList>
            <person name="Zhang Y."/>
            <person name="Guo Z."/>
        </authorList>
    </citation>
    <scope>NUCLEOTIDE SEQUENCE</scope>
    <source>
        <strain evidence="2">BN30871</strain>
    </source>
</reference>
<dbReference type="NCBIfam" id="TIGR02532">
    <property type="entry name" value="IV_pilin_GFxxxE"/>
    <property type="match status" value="1"/>
</dbReference>
<sequence length="125" mass="14402">MKNLRHGFTLIEVLVSVVILSVVLVGFIKIQNENISIVNNLFSKKISMYENTLFLNDNISFYNKQNIDAYTALSSHFFITNDKTKSALSAIKREITVERAKDKFNNVTFNKLILKDKNSTIKYTF</sequence>
<dbReference type="Pfam" id="PF07963">
    <property type="entry name" value="N_methyl"/>
    <property type="match status" value="1"/>
</dbReference>
<dbReference type="InterPro" id="IPR012902">
    <property type="entry name" value="N_methyl_site"/>
</dbReference>
<organism evidence="2">
    <name type="scientific">Sulfurovum sp. enrichment culture clone C5</name>
    <dbReference type="NCBI Taxonomy" id="497650"/>
    <lineage>
        <taxon>Bacteria</taxon>
        <taxon>Pseudomonadati</taxon>
        <taxon>Campylobacterota</taxon>
        <taxon>Epsilonproteobacteria</taxon>
        <taxon>Campylobacterales</taxon>
        <taxon>Sulfurovaceae</taxon>
        <taxon>Sulfurovum</taxon>
        <taxon>environmental samples</taxon>
    </lineage>
</organism>
<keyword evidence="1" id="KW-0472">Membrane</keyword>
<dbReference type="AlphaFoldDB" id="A0A0S4XQJ7"/>
<feature type="transmembrane region" description="Helical" evidence="1">
    <location>
        <begin position="7"/>
        <end position="28"/>
    </location>
</feature>
<keyword evidence="1" id="KW-1133">Transmembrane helix</keyword>